<dbReference type="PANTHER" id="PTHR28108">
    <property type="entry name" value="SWR1-COMPLEX PROTEIN 3"/>
    <property type="match status" value="1"/>
</dbReference>
<dbReference type="InterPro" id="IPR057558">
    <property type="entry name" value="Swc3_dom"/>
</dbReference>
<dbReference type="GO" id="GO:0000812">
    <property type="term" value="C:Swr1 complex"/>
    <property type="evidence" value="ECO:0007669"/>
    <property type="project" value="InterPro"/>
</dbReference>
<keyword evidence="4" id="KW-1185">Reference proteome</keyword>
<dbReference type="EMBL" id="MU005961">
    <property type="protein sequence ID" value="KAF2863430.1"/>
    <property type="molecule type" value="Genomic_DNA"/>
</dbReference>
<dbReference type="GO" id="GO:0140849">
    <property type="term" value="F:ATP-dependent H2AZ histone chaperone activity"/>
    <property type="evidence" value="ECO:0007669"/>
    <property type="project" value="InterPro"/>
</dbReference>
<feature type="region of interest" description="Disordered" evidence="1">
    <location>
        <begin position="418"/>
        <end position="491"/>
    </location>
</feature>
<feature type="compositionally biased region" description="Basic and acidic residues" evidence="1">
    <location>
        <begin position="457"/>
        <end position="472"/>
    </location>
</feature>
<organism evidence="3 4">
    <name type="scientific">Piedraia hortae CBS 480.64</name>
    <dbReference type="NCBI Taxonomy" id="1314780"/>
    <lineage>
        <taxon>Eukaryota</taxon>
        <taxon>Fungi</taxon>
        <taxon>Dikarya</taxon>
        <taxon>Ascomycota</taxon>
        <taxon>Pezizomycotina</taxon>
        <taxon>Dothideomycetes</taxon>
        <taxon>Dothideomycetidae</taxon>
        <taxon>Capnodiales</taxon>
        <taxon>Piedraiaceae</taxon>
        <taxon>Piedraia</taxon>
    </lineage>
</organism>
<protein>
    <recommendedName>
        <fullName evidence="2">SWR1-complex protein 3 domain-containing protein</fullName>
    </recommendedName>
</protein>
<feature type="region of interest" description="Disordered" evidence="1">
    <location>
        <begin position="17"/>
        <end position="42"/>
    </location>
</feature>
<dbReference type="InterPro" id="IPR037651">
    <property type="entry name" value="Swc3"/>
</dbReference>
<accession>A0A6A7C7L7</accession>
<dbReference type="PANTHER" id="PTHR28108:SF1">
    <property type="entry name" value="SWR1-COMPLEX PROTEIN 3"/>
    <property type="match status" value="1"/>
</dbReference>
<evidence type="ECO:0000313" key="4">
    <source>
        <dbReference type="Proteomes" id="UP000799421"/>
    </source>
</evidence>
<evidence type="ECO:0000259" key="2">
    <source>
        <dbReference type="Pfam" id="PF24707"/>
    </source>
</evidence>
<dbReference type="Pfam" id="PF24707">
    <property type="entry name" value="Swc3"/>
    <property type="match status" value="1"/>
</dbReference>
<evidence type="ECO:0000313" key="3">
    <source>
        <dbReference type="EMBL" id="KAF2863430.1"/>
    </source>
</evidence>
<feature type="compositionally biased region" description="Basic residues" evidence="1">
    <location>
        <begin position="438"/>
        <end position="451"/>
    </location>
</feature>
<sequence length="491" mass="53946">MAQTADYPSKKVRLSIDVPAASPGPTVPSKITENKPLPTSTVPQSLDLPNAYYMSVAASEVLSAAIQRSQAQWTVKGIFERYWTRPETGKNARPPPVNNADPRWMKSKGECRIRIEPHIFRCEMFVEERPPGPAYGQAYRPPPQPLPTQQAVKHTLPATAPPKPGSDPVVCRLATLASEDRVLKDIMRLVAAGNATPDQLRAFQGYRDRARSQIDEDQKRMANEANATQSQISNAPPQANLSQVVPQTPVQQSATPLQMKWPAQASVLPQQQAQSWLVVPSGPPPVILGFDLPGASEDRFLFPQYSILEALSPHHLLASFIVTRRGCHAADQTGLNLDQEYWQPVTMMLEVKYGLEKLPNFVKQWVKPADEVRRHMEAIMQRCERAPDAHLTLRLPRKYPSAIATVADESGISVEATPTASLGDKSKNGLAANTSTKKSAKKSKAPARRKSTAATKVKGEDSTVGTEREARPRRAARKSVRIIDDAYSSGA</sequence>
<dbReference type="OrthoDB" id="5338195at2759"/>
<dbReference type="Proteomes" id="UP000799421">
    <property type="component" value="Unassembled WGS sequence"/>
</dbReference>
<reference evidence="3" key="1">
    <citation type="journal article" date="2020" name="Stud. Mycol.">
        <title>101 Dothideomycetes genomes: a test case for predicting lifestyles and emergence of pathogens.</title>
        <authorList>
            <person name="Haridas S."/>
            <person name="Albert R."/>
            <person name="Binder M."/>
            <person name="Bloem J."/>
            <person name="Labutti K."/>
            <person name="Salamov A."/>
            <person name="Andreopoulos B."/>
            <person name="Baker S."/>
            <person name="Barry K."/>
            <person name="Bills G."/>
            <person name="Bluhm B."/>
            <person name="Cannon C."/>
            <person name="Castanera R."/>
            <person name="Culley D."/>
            <person name="Daum C."/>
            <person name="Ezra D."/>
            <person name="Gonzalez J."/>
            <person name="Henrissat B."/>
            <person name="Kuo A."/>
            <person name="Liang C."/>
            <person name="Lipzen A."/>
            <person name="Lutzoni F."/>
            <person name="Magnuson J."/>
            <person name="Mondo S."/>
            <person name="Nolan M."/>
            <person name="Ohm R."/>
            <person name="Pangilinan J."/>
            <person name="Park H.-J."/>
            <person name="Ramirez L."/>
            <person name="Alfaro M."/>
            <person name="Sun H."/>
            <person name="Tritt A."/>
            <person name="Yoshinaga Y."/>
            <person name="Zwiers L.-H."/>
            <person name="Turgeon B."/>
            <person name="Goodwin S."/>
            <person name="Spatafora J."/>
            <person name="Crous P."/>
            <person name="Grigoriev I."/>
        </authorList>
    </citation>
    <scope>NUCLEOTIDE SEQUENCE</scope>
    <source>
        <strain evidence="3">CBS 480.64</strain>
    </source>
</reference>
<feature type="compositionally biased region" description="Polar residues" evidence="1">
    <location>
        <begin position="225"/>
        <end position="241"/>
    </location>
</feature>
<gene>
    <name evidence="3" type="ORF">K470DRAFT_292877</name>
</gene>
<feature type="domain" description="SWR1-complex protein 3" evidence="2">
    <location>
        <begin position="37"/>
        <end position="126"/>
    </location>
</feature>
<evidence type="ECO:0000256" key="1">
    <source>
        <dbReference type="SAM" id="MobiDB-lite"/>
    </source>
</evidence>
<name>A0A6A7C7L7_9PEZI</name>
<proteinExistence type="predicted"/>
<dbReference type="AlphaFoldDB" id="A0A6A7C7L7"/>
<feature type="region of interest" description="Disordered" evidence="1">
    <location>
        <begin position="220"/>
        <end position="249"/>
    </location>
</feature>